<organism evidence="1 2">
    <name type="scientific">Thelephora ganbajun</name>
    <name type="common">Ganba fungus</name>
    <dbReference type="NCBI Taxonomy" id="370292"/>
    <lineage>
        <taxon>Eukaryota</taxon>
        <taxon>Fungi</taxon>
        <taxon>Dikarya</taxon>
        <taxon>Basidiomycota</taxon>
        <taxon>Agaricomycotina</taxon>
        <taxon>Agaricomycetes</taxon>
        <taxon>Thelephorales</taxon>
        <taxon>Thelephoraceae</taxon>
        <taxon>Thelephora</taxon>
    </lineage>
</organism>
<keyword evidence="2" id="KW-1185">Reference proteome</keyword>
<reference evidence="1" key="1">
    <citation type="submission" date="2019-10" db="EMBL/GenBank/DDBJ databases">
        <authorList>
            <consortium name="DOE Joint Genome Institute"/>
            <person name="Kuo A."/>
            <person name="Miyauchi S."/>
            <person name="Kiss E."/>
            <person name="Drula E."/>
            <person name="Kohler A."/>
            <person name="Sanchez-Garcia M."/>
            <person name="Andreopoulos B."/>
            <person name="Barry K.W."/>
            <person name="Bonito G."/>
            <person name="Buee M."/>
            <person name="Carver A."/>
            <person name="Chen C."/>
            <person name="Cichocki N."/>
            <person name="Clum A."/>
            <person name="Culley D."/>
            <person name="Crous P.W."/>
            <person name="Fauchery L."/>
            <person name="Girlanda M."/>
            <person name="Hayes R."/>
            <person name="Keri Z."/>
            <person name="Labutti K."/>
            <person name="Lipzen A."/>
            <person name="Lombard V."/>
            <person name="Magnuson J."/>
            <person name="Maillard F."/>
            <person name="Morin E."/>
            <person name="Murat C."/>
            <person name="Nolan M."/>
            <person name="Ohm R."/>
            <person name="Pangilinan J."/>
            <person name="Pereira M."/>
            <person name="Perotto S."/>
            <person name="Peter M."/>
            <person name="Riley R."/>
            <person name="Sitrit Y."/>
            <person name="Stielow B."/>
            <person name="Szollosi G."/>
            <person name="Zifcakova L."/>
            <person name="Stursova M."/>
            <person name="Spatafora J.W."/>
            <person name="Tedersoo L."/>
            <person name="Vaario L.-M."/>
            <person name="Yamada A."/>
            <person name="Yan M."/>
            <person name="Wang P."/>
            <person name="Xu J."/>
            <person name="Bruns T."/>
            <person name="Baldrian P."/>
            <person name="Vilgalys R."/>
            <person name="Henrissat B."/>
            <person name="Grigoriev I.V."/>
            <person name="Hibbett D."/>
            <person name="Nagy L.G."/>
            <person name="Martin F.M."/>
        </authorList>
    </citation>
    <scope>NUCLEOTIDE SEQUENCE</scope>
    <source>
        <strain evidence="1">P2</strain>
    </source>
</reference>
<protein>
    <submittedName>
        <fullName evidence="1">Tetraspanin Pls1 family</fullName>
    </submittedName>
</protein>
<reference evidence="1" key="2">
    <citation type="journal article" date="2020" name="Nat. Commun.">
        <title>Large-scale genome sequencing of mycorrhizal fungi provides insights into the early evolution of symbiotic traits.</title>
        <authorList>
            <person name="Miyauchi S."/>
            <person name="Kiss E."/>
            <person name="Kuo A."/>
            <person name="Drula E."/>
            <person name="Kohler A."/>
            <person name="Sanchez-Garcia M."/>
            <person name="Morin E."/>
            <person name="Andreopoulos B."/>
            <person name="Barry K.W."/>
            <person name="Bonito G."/>
            <person name="Buee M."/>
            <person name="Carver A."/>
            <person name="Chen C."/>
            <person name="Cichocki N."/>
            <person name="Clum A."/>
            <person name="Culley D."/>
            <person name="Crous P.W."/>
            <person name="Fauchery L."/>
            <person name="Girlanda M."/>
            <person name="Hayes R.D."/>
            <person name="Keri Z."/>
            <person name="LaButti K."/>
            <person name="Lipzen A."/>
            <person name="Lombard V."/>
            <person name="Magnuson J."/>
            <person name="Maillard F."/>
            <person name="Murat C."/>
            <person name="Nolan M."/>
            <person name="Ohm R.A."/>
            <person name="Pangilinan J."/>
            <person name="Pereira M.F."/>
            <person name="Perotto S."/>
            <person name="Peter M."/>
            <person name="Pfister S."/>
            <person name="Riley R."/>
            <person name="Sitrit Y."/>
            <person name="Stielow J.B."/>
            <person name="Szollosi G."/>
            <person name="Zifcakova L."/>
            <person name="Stursova M."/>
            <person name="Spatafora J.W."/>
            <person name="Tedersoo L."/>
            <person name="Vaario L.M."/>
            <person name="Yamada A."/>
            <person name="Yan M."/>
            <person name="Wang P."/>
            <person name="Xu J."/>
            <person name="Bruns T."/>
            <person name="Baldrian P."/>
            <person name="Vilgalys R."/>
            <person name="Dunand C."/>
            <person name="Henrissat B."/>
            <person name="Grigoriev I.V."/>
            <person name="Hibbett D."/>
            <person name="Nagy L.G."/>
            <person name="Martin F.M."/>
        </authorList>
    </citation>
    <scope>NUCLEOTIDE SEQUENCE</scope>
    <source>
        <strain evidence="1">P2</strain>
    </source>
</reference>
<accession>A0ACB6ZMT1</accession>
<dbReference type="Proteomes" id="UP000886501">
    <property type="component" value="Unassembled WGS sequence"/>
</dbReference>
<dbReference type="EMBL" id="MU117980">
    <property type="protein sequence ID" value="KAF9650849.1"/>
    <property type="molecule type" value="Genomic_DNA"/>
</dbReference>
<evidence type="ECO:0000313" key="1">
    <source>
        <dbReference type="EMBL" id="KAF9650849.1"/>
    </source>
</evidence>
<name>A0ACB6ZMT1_THEGA</name>
<evidence type="ECO:0000313" key="2">
    <source>
        <dbReference type="Proteomes" id="UP000886501"/>
    </source>
</evidence>
<gene>
    <name evidence="1" type="ORF">BDM02DRAFT_3092370</name>
</gene>
<sequence length="220" mass="24885">MSSNKLMLSWWFFNVTLLAAGTVTLALSIVWRQADILMNLILPNMDLTVGLVLGFFFLVTWVFSIGAVIQKNHITGGLVLLNWLLIADMVYLTVAGTVIWFFTLRMRDNFRTVWSEQTPSTRIAIQDMFKCCGYYNGTDLVEMGGTFCADPDFVAQTESFCVTPITLRADSTLNPIFSTVYGFMAILLCFFMATLCVINERKKEERFKKIDAKRGGRGFV</sequence>
<comment type="caution">
    <text evidence="1">The sequence shown here is derived from an EMBL/GenBank/DDBJ whole genome shotgun (WGS) entry which is preliminary data.</text>
</comment>
<proteinExistence type="predicted"/>